<keyword evidence="3" id="KW-1185">Reference proteome</keyword>
<feature type="compositionally biased region" description="Basic and acidic residues" evidence="1">
    <location>
        <begin position="91"/>
        <end position="101"/>
    </location>
</feature>
<dbReference type="Proteomes" id="UP001064489">
    <property type="component" value="Chromosome 12"/>
</dbReference>
<sequence>MSNVKNSENSCVEESDNENSKVKEHLAPRIVPLSTIQADNLELVIGLASLKSSLNNCSYSKLKPNKCSYSEPSFDIDSHSTRGRFSKRKVLKGEGDAEKLAHASSVKKSSGKNKERSSTHSPLKVGYNTLNTKCIDSSLTAKHKAPKSSTFSILRAISKPKFQVTTSPSKPITLKLAHLPLLASIAEENDESNVSAYLSQFLFHMPEGVKVNEEFLIGTSSQ</sequence>
<dbReference type="AlphaFoldDB" id="A0AAD5I8W5"/>
<dbReference type="EMBL" id="JAJSOW010000107">
    <property type="protein sequence ID" value="KAI9156455.1"/>
    <property type="molecule type" value="Genomic_DNA"/>
</dbReference>
<proteinExistence type="predicted"/>
<evidence type="ECO:0000313" key="3">
    <source>
        <dbReference type="Proteomes" id="UP001064489"/>
    </source>
</evidence>
<gene>
    <name evidence="2" type="ORF">LWI28_006887</name>
</gene>
<organism evidence="2 3">
    <name type="scientific">Acer negundo</name>
    <name type="common">Box elder</name>
    <dbReference type="NCBI Taxonomy" id="4023"/>
    <lineage>
        <taxon>Eukaryota</taxon>
        <taxon>Viridiplantae</taxon>
        <taxon>Streptophyta</taxon>
        <taxon>Embryophyta</taxon>
        <taxon>Tracheophyta</taxon>
        <taxon>Spermatophyta</taxon>
        <taxon>Magnoliopsida</taxon>
        <taxon>eudicotyledons</taxon>
        <taxon>Gunneridae</taxon>
        <taxon>Pentapetalae</taxon>
        <taxon>rosids</taxon>
        <taxon>malvids</taxon>
        <taxon>Sapindales</taxon>
        <taxon>Sapindaceae</taxon>
        <taxon>Hippocastanoideae</taxon>
        <taxon>Acereae</taxon>
        <taxon>Acer</taxon>
    </lineage>
</organism>
<reference evidence="2" key="2">
    <citation type="submission" date="2023-02" db="EMBL/GenBank/DDBJ databases">
        <authorList>
            <person name="Swenson N.G."/>
            <person name="Wegrzyn J.L."/>
            <person name="Mcevoy S.L."/>
        </authorList>
    </citation>
    <scope>NUCLEOTIDE SEQUENCE</scope>
    <source>
        <strain evidence="2">91603</strain>
        <tissue evidence="2">Leaf</tissue>
    </source>
</reference>
<reference evidence="2" key="1">
    <citation type="journal article" date="2022" name="Plant J.">
        <title>Strategies of tolerance reflected in two North American maple genomes.</title>
        <authorList>
            <person name="McEvoy S.L."/>
            <person name="Sezen U.U."/>
            <person name="Trouern-Trend A."/>
            <person name="McMahon S.M."/>
            <person name="Schaberg P.G."/>
            <person name="Yang J."/>
            <person name="Wegrzyn J.L."/>
            <person name="Swenson N.G."/>
        </authorList>
    </citation>
    <scope>NUCLEOTIDE SEQUENCE</scope>
    <source>
        <strain evidence="2">91603</strain>
    </source>
</reference>
<evidence type="ECO:0000256" key="1">
    <source>
        <dbReference type="SAM" id="MobiDB-lite"/>
    </source>
</evidence>
<feature type="region of interest" description="Disordered" evidence="1">
    <location>
        <begin position="89"/>
        <end position="124"/>
    </location>
</feature>
<feature type="compositionally biased region" description="Polar residues" evidence="1">
    <location>
        <begin position="1"/>
        <end position="10"/>
    </location>
</feature>
<evidence type="ECO:0000313" key="2">
    <source>
        <dbReference type="EMBL" id="KAI9156455.1"/>
    </source>
</evidence>
<feature type="region of interest" description="Disordered" evidence="1">
    <location>
        <begin position="1"/>
        <end position="23"/>
    </location>
</feature>
<name>A0AAD5I8W5_ACENE</name>
<accession>A0AAD5I8W5</accession>
<comment type="caution">
    <text evidence="2">The sequence shown here is derived from an EMBL/GenBank/DDBJ whole genome shotgun (WGS) entry which is preliminary data.</text>
</comment>
<protein>
    <submittedName>
        <fullName evidence="2">Uncharacterized protein</fullName>
    </submittedName>
</protein>